<keyword evidence="4 15" id="KW-0378">Hydrolase</keyword>
<dbReference type="Pfam" id="PF00271">
    <property type="entry name" value="Helicase_C"/>
    <property type="match status" value="1"/>
</dbReference>
<dbReference type="EMBL" id="JACCAC010000001">
    <property type="protein sequence ID" value="NYG56046.1"/>
    <property type="molecule type" value="Genomic_DNA"/>
</dbReference>
<dbReference type="SMART" id="SM00490">
    <property type="entry name" value="HELICc"/>
    <property type="match status" value="1"/>
</dbReference>
<dbReference type="PANTHER" id="PTHR13710:SF105">
    <property type="entry name" value="ATP-DEPENDENT DNA HELICASE Q1"/>
    <property type="match status" value="1"/>
</dbReference>
<evidence type="ECO:0000256" key="8">
    <source>
        <dbReference type="ARBA" id="ARBA00023235"/>
    </source>
</evidence>
<evidence type="ECO:0000256" key="6">
    <source>
        <dbReference type="ARBA" id="ARBA00022840"/>
    </source>
</evidence>
<feature type="domain" description="Helicase C-terminal" evidence="14">
    <location>
        <begin position="224"/>
        <end position="375"/>
    </location>
</feature>
<comment type="caution">
    <text evidence="15">The sequence shown here is derived from an EMBL/GenBank/DDBJ whole genome shotgun (WGS) entry which is preliminary data.</text>
</comment>
<keyword evidence="2" id="KW-0479">Metal-binding</keyword>
<comment type="catalytic activity">
    <reaction evidence="9">
        <text>Couples ATP hydrolysis with the unwinding of duplex DNA by translocating in the 3'-5' direction.</text>
        <dbReference type="EC" id="5.6.2.4"/>
    </reaction>
</comment>
<dbReference type="RefSeq" id="WP_179518378.1">
    <property type="nucleotide sequence ID" value="NZ_JACCAC010000001.1"/>
</dbReference>
<dbReference type="InterPro" id="IPR014001">
    <property type="entry name" value="Helicase_ATP-bd"/>
</dbReference>
<keyword evidence="8" id="KW-0413">Isomerase</keyword>
<dbReference type="GO" id="GO:0006310">
    <property type="term" value="P:DNA recombination"/>
    <property type="evidence" value="ECO:0007669"/>
    <property type="project" value="InterPro"/>
</dbReference>
<dbReference type="InterPro" id="IPR011545">
    <property type="entry name" value="DEAD/DEAH_box_helicase_dom"/>
</dbReference>
<keyword evidence="6" id="KW-0067">ATP-binding</keyword>
<dbReference type="GO" id="GO:0005524">
    <property type="term" value="F:ATP binding"/>
    <property type="evidence" value="ECO:0007669"/>
    <property type="project" value="UniProtKB-KW"/>
</dbReference>
<dbReference type="NCBIfam" id="TIGR00614">
    <property type="entry name" value="recQ_fam"/>
    <property type="match status" value="1"/>
</dbReference>
<evidence type="ECO:0000259" key="14">
    <source>
        <dbReference type="PROSITE" id="PS51194"/>
    </source>
</evidence>
<keyword evidence="7" id="KW-0238">DNA-binding</keyword>
<evidence type="ECO:0000256" key="4">
    <source>
        <dbReference type="ARBA" id="ARBA00022801"/>
    </source>
</evidence>
<dbReference type="Pfam" id="PF16124">
    <property type="entry name" value="RecQ_Zn_bind"/>
    <property type="match status" value="1"/>
</dbReference>
<gene>
    <name evidence="15" type="ORF">BJ989_002350</name>
</gene>
<accession>A0A7Y9RT04</accession>
<evidence type="ECO:0000256" key="9">
    <source>
        <dbReference type="ARBA" id="ARBA00034617"/>
    </source>
</evidence>
<dbReference type="SMART" id="SM00487">
    <property type="entry name" value="DEXDc"/>
    <property type="match status" value="1"/>
</dbReference>
<keyword evidence="3" id="KW-0547">Nucleotide-binding</keyword>
<comment type="similarity">
    <text evidence="1">Belongs to the helicase family. RecQ subfamily.</text>
</comment>
<dbReference type="GO" id="GO:0030894">
    <property type="term" value="C:replisome"/>
    <property type="evidence" value="ECO:0007669"/>
    <property type="project" value="TreeGrafter"/>
</dbReference>
<evidence type="ECO:0000256" key="11">
    <source>
        <dbReference type="ARBA" id="ARBA00044535"/>
    </source>
</evidence>
<dbReference type="GO" id="GO:0003677">
    <property type="term" value="F:DNA binding"/>
    <property type="evidence" value="ECO:0007669"/>
    <property type="project" value="UniProtKB-KW"/>
</dbReference>
<dbReference type="PROSITE" id="PS51194">
    <property type="entry name" value="HELICASE_CTER"/>
    <property type="match status" value="1"/>
</dbReference>
<proteinExistence type="inferred from homology"/>
<dbReference type="PROSITE" id="PS51192">
    <property type="entry name" value="HELICASE_ATP_BIND_1"/>
    <property type="match status" value="1"/>
</dbReference>
<dbReference type="InterPro" id="IPR004589">
    <property type="entry name" value="DNA_helicase_ATP-dep_RecQ"/>
</dbReference>
<dbReference type="Proteomes" id="UP000544110">
    <property type="component" value="Unassembled WGS sequence"/>
</dbReference>
<dbReference type="CDD" id="cd17920">
    <property type="entry name" value="DEXHc_RecQ"/>
    <property type="match status" value="1"/>
</dbReference>
<protein>
    <recommendedName>
        <fullName evidence="11">ATP-dependent DNA helicase RecQ</fullName>
        <ecNumber evidence="10">5.6.2.4</ecNumber>
    </recommendedName>
    <alternativeName>
        <fullName evidence="12">DNA 3'-5' helicase RecQ</fullName>
    </alternativeName>
</protein>
<dbReference type="AlphaFoldDB" id="A0A7Y9RT04"/>
<dbReference type="EC" id="5.6.2.4" evidence="10"/>
<reference evidence="15 16" key="1">
    <citation type="submission" date="2020-07" db="EMBL/GenBank/DDBJ databases">
        <title>Sequencing the genomes of 1000 actinobacteria strains.</title>
        <authorList>
            <person name="Klenk H.-P."/>
        </authorList>
    </citation>
    <scope>NUCLEOTIDE SEQUENCE [LARGE SCALE GENOMIC DNA]</scope>
    <source>
        <strain evidence="15 16">DSM 24552</strain>
    </source>
</reference>
<evidence type="ECO:0000313" key="16">
    <source>
        <dbReference type="Proteomes" id="UP000544110"/>
    </source>
</evidence>
<evidence type="ECO:0000259" key="13">
    <source>
        <dbReference type="PROSITE" id="PS51192"/>
    </source>
</evidence>
<dbReference type="GO" id="GO:0006281">
    <property type="term" value="P:DNA repair"/>
    <property type="evidence" value="ECO:0007669"/>
    <property type="project" value="TreeGrafter"/>
</dbReference>
<sequence>MTTLDVRAAARTHFGHDALLEGQLEAVTGLLEGHDVLLVAPTGAGKSLVYQLAGRLLDGLTVVVSPLLALQQDQVEAIEAAPTAAGAARLSSAESATQRRDALERAAAGEVGYLFCSPEMLADPDLRAELARLEPALVAVDEAHCVSAWGHDFRPDYFRLGPHVADLGRPRVVAMTATAAAPVREDLVTQLRLHEPLTVVTGFARPELTLQVERCHDAAGQHRRTVELAAQSAERGTGIVYCRTRPAAEELADELGEQLAESGRRVAAYHGGLGRRRREEVQQAFMAGDLDVVVATSAFGMGIDKPDVRWVLHAQAPESPDTYYQEAGRAGRDGEPATATLLYRPEDLSLGRFFSAGVPSKADVRRVVDAVREVGSEPSAVVEQVPFGRRKAGRILNLLDLARVDGAAEGGVDALVAGAVEVAEAHQRLDRSRVEMVRAYAETDRCRADFLLSYFGERLDAPCGQCDTCVAGTAADRVDERRLAFVPQQRVRHEEFGEGTVTDAEEDTVTVLFEDVGYRTLAVAVVQEHGLLEPA</sequence>
<dbReference type="Gene3D" id="3.40.50.300">
    <property type="entry name" value="P-loop containing nucleotide triphosphate hydrolases"/>
    <property type="match status" value="2"/>
</dbReference>
<evidence type="ECO:0000256" key="10">
    <source>
        <dbReference type="ARBA" id="ARBA00034808"/>
    </source>
</evidence>
<evidence type="ECO:0000256" key="7">
    <source>
        <dbReference type="ARBA" id="ARBA00023125"/>
    </source>
</evidence>
<dbReference type="GO" id="GO:0043590">
    <property type="term" value="C:bacterial nucleoid"/>
    <property type="evidence" value="ECO:0007669"/>
    <property type="project" value="TreeGrafter"/>
</dbReference>
<dbReference type="InterPro" id="IPR032284">
    <property type="entry name" value="RecQ_Zn-bd"/>
</dbReference>
<keyword evidence="16" id="KW-1185">Reference proteome</keyword>
<dbReference type="GO" id="GO:0005737">
    <property type="term" value="C:cytoplasm"/>
    <property type="evidence" value="ECO:0007669"/>
    <property type="project" value="TreeGrafter"/>
</dbReference>
<dbReference type="GO" id="GO:0043138">
    <property type="term" value="F:3'-5' DNA helicase activity"/>
    <property type="evidence" value="ECO:0007669"/>
    <property type="project" value="UniProtKB-EC"/>
</dbReference>
<dbReference type="GO" id="GO:0046872">
    <property type="term" value="F:metal ion binding"/>
    <property type="evidence" value="ECO:0007669"/>
    <property type="project" value="UniProtKB-KW"/>
</dbReference>
<evidence type="ECO:0000256" key="5">
    <source>
        <dbReference type="ARBA" id="ARBA00022806"/>
    </source>
</evidence>
<organism evidence="15 16">
    <name type="scientific">Nocardioides perillae</name>
    <dbReference type="NCBI Taxonomy" id="1119534"/>
    <lineage>
        <taxon>Bacteria</taxon>
        <taxon>Bacillati</taxon>
        <taxon>Actinomycetota</taxon>
        <taxon>Actinomycetes</taxon>
        <taxon>Propionibacteriales</taxon>
        <taxon>Nocardioidaceae</taxon>
        <taxon>Nocardioides</taxon>
    </lineage>
</organism>
<dbReference type="SUPFAM" id="SSF52540">
    <property type="entry name" value="P-loop containing nucleoside triphosphate hydrolases"/>
    <property type="match status" value="1"/>
</dbReference>
<name>A0A7Y9RT04_9ACTN</name>
<keyword evidence="5 15" id="KW-0347">Helicase</keyword>
<evidence type="ECO:0000313" key="15">
    <source>
        <dbReference type="EMBL" id="NYG56046.1"/>
    </source>
</evidence>
<evidence type="ECO:0000256" key="1">
    <source>
        <dbReference type="ARBA" id="ARBA00005446"/>
    </source>
</evidence>
<dbReference type="PANTHER" id="PTHR13710">
    <property type="entry name" value="DNA HELICASE RECQ FAMILY MEMBER"/>
    <property type="match status" value="1"/>
</dbReference>
<evidence type="ECO:0000256" key="2">
    <source>
        <dbReference type="ARBA" id="ARBA00022723"/>
    </source>
</evidence>
<dbReference type="InterPro" id="IPR027417">
    <property type="entry name" value="P-loop_NTPase"/>
</dbReference>
<evidence type="ECO:0000256" key="12">
    <source>
        <dbReference type="ARBA" id="ARBA00044550"/>
    </source>
</evidence>
<dbReference type="InterPro" id="IPR001650">
    <property type="entry name" value="Helicase_C-like"/>
</dbReference>
<dbReference type="GO" id="GO:0016787">
    <property type="term" value="F:hydrolase activity"/>
    <property type="evidence" value="ECO:0007669"/>
    <property type="project" value="UniProtKB-KW"/>
</dbReference>
<evidence type="ECO:0000256" key="3">
    <source>
        <dbReference type="ARBA" id="ARBA00022741"/>
    </source>
</evidence>
<dbReference type="Pfam" id="PF00270">
    <property type="entry name" value="DEAD"/>
    <property type="match status" value="1"/>
</dbReference>
<dbReference type="GO" id="GO:0009378">
    <property type="term" value="F:four-way junction helicase activity"/>
    <property type="evidence" value="ECO:0007669"/>
    <property type="project" value="TreeGrafter"/>
</dbReference>
<feature type="domain" description="Helicase ATP-binding" evidence="13">
    <location>
        <begin position="27"/>
        <end position="197"/>
    </location>
</feature>